<dbReference type="Proteomes" id="UP001500866">
    <property type="component" value="Unassembled WGS sequence"/>
</dbReference>
<dbReference type="RefSeq" id="WP_343810535.1">
    <property type="nucleotide sequence ID" value="NZ_BAAADS010000006.1"/>
</dbReference>
<reference evidence="1 2" key="1">
    <citation type="journal article" date="2019" name="Int. J. Syst. Evol. Microbiol.">
        <title>The Global Catalogue of Microorganisms (GCM) 10K type strain sequencing project: providing services to taxonomists for standard genome sequencing and annotation.</title>
        <authorList>
            <consortium name="The Broad Institute Genomics Platform"/>
            <consortium name="The Broad Institute Genome Sequencing Center for Infectious Disease"/>
            <person name="Wu L."/>
            <person name="Ma J."/>
        </authorList>
    </citation>
    <scope>NUCLEOTIDE SEQUENCE [LARGE SCALE GENOMIC DNA]</scope>
    <source>
        <strain evidence="1 2">JCM 15395</strain>
    </source>
</reference>
<dbReference type="EMBL" id="BAAADS010000006">
    <property type="protein sequence ID" value="GAA0594367.1"/>
    <property type="molecule type" value="Genomic_DNA"/>
</dbReference>
<keyword evidence="2" id="KW-1185">Reference proteome</keyword>
<protein>
    <submittedName>
        <fullName evidence="1">Uncharacterized protein</fullName>
    </submittedName>
</protein>
<gene>
    <name evidence="1" type="ORF">GCM10009001_08070</name>
</gene>
<organism evidence="1 2">
    <name type="scientific">Virgibacillus siamensis</name>
    <dbReference type="NCBI Taxonomy" id="480071"/>
    <lineage>
        <taxon>Bacteria</taxon>
        <taxon>Bacillati</taxon>
        <taxon>Bacillota</taxon>
        <taxon>Bacilli</taxon>
        <taxon>Bacillales</taxon>
        <taxon>Bacillaceae</taxon>
        <taxon>Virgibacillus</taxon>
    </lineage>
</organism>
<evidence type="ECO:0000313" key="2">
    <source>
        <dbReference type="Proteomes" id="UP001500866"/>
    </source>
</evidence>
<name>A0ABN1FNA5_9BACI</name>
<accession>A0ABN1FNA5</accession>
<evidence type="ECO:0000313" key="1">
    <source>
        <dbReference type="EMBL" id="GAA0594367.1"/>
    </source>
</evidence>
<proteinExistence type="predicted"/>
<comment type="caution">
    <text evidence="1">The sequence shown here is derived from an EMBL/GenBank/DDBJ whole genome shotgun (WGS) entry which is preliminary data.</text>
</comment>
<sequence>MEEAISLNALKALAEKKLNKKILIKIMWNDNEKLTLFITPNMKINSFIYDKKEGYLFYNNDGNLVERDIPCVLTEKDFADGKVMLEGTDGGRVKINNEPLSNEDIAFLKESQ</sequence>